<protein>
    <recommendedName>
        <fullName evidence="1">UGSC-like domain-containing protein</fullName>
    </recommendedName>
</protein>
<comment type="caution">
    <text evidence="2">The sequence shown here is derived from an EMBL/GenBank/DDBJ whole genome shotgun (WGS) entry which is preliminary data.</text>
</comment>
<keyword evidence="3" id="KW-1185">Reference proteome</keyword>
<dbReference type="Pfam" id="PF24696">
    <property type="entry name" value="UGSC"/>
    <property type="match status" value="1"/>
</dbReference>
<dbReference type="AlphaFoldDB" id="A0AAE3B5P6"/>
<dbReference type="EMBL" id="JAFBRM010000001">
    <property type="protein sequence ID" value="MBM1713264.1"/>
    <property type="molecule type" value="Genomic_DNA"/>
</dbReference>
<dbReference type="Proteomes" id="UP000732193">
    <property type="component" value="Unassembled WGS sequence"/>
</dbReference>
<feature type="domain" description="UGSC-like" evidence="1">
    <location>
        <begin position="1"/>
        <end position="72"/>
    </location>
</feature>
<accession>A0AAE3B5P6</accession>
<name>A0AAE3B5P6_9RHOB</name>
<evidence type="ECO:0000313" key="2">
    <source>
        <dbReference type="EMBL" id="MBM1713264.1"/>
    </source>
</evidence>
<sequence length="73" mass="7918">MHDTVWFEIQGIPSVFVASSEFGEAAEAQKAALGMNGARYVLVPHPIQDATDDEMRAKAQDALEQIVSALTEN</sequence>
<reference evidence="2 3" key="1">
    <citation type="submission" date="2021-01" db="EMBL/GenBank/DDBJ databases">
        <title>Diatom-associated Roseobacters Show Island Model of Population Structure.</title>
        <authorList>
            <person name="Qu L."/>
            <person name="Feng X."/>
            <person name="Chen Y."/>
            <person name="Li L."/>
            <person name="Wang X."/>
            <person name="Hu Z."/>
            <person name="Wang H."/>
            <person name="Luo H."/>
        </authorList>
    </citation>
    <scope>NUCLEOTIDE SEQUENCE [LARGE SCALE GENOMIC DNA]</scope>
    <source>
        <strain evidence="2 3">TR60-84</strain>
    </source>
</reference>
<gene>
    <name evidence="2" type="ORF">JQV55_06810</name>
</gene>
<evidence type="ECO:0000259" key="1">
    <source>
        <dbReference type="Pfam" id="PF24696"/>
    </source>
</evidence>
<dbReference type="InterPro" id="IPR057767">
    <property type="entry name" value="UGSC-like_dom"/>
</dbReference>
<evidence type="ECO:0000313" key="3">
    <source>
        <dbReference type="Proteomes" id="UP000732193"/>
    </source>
</evidence>
<proteinExistence type="predicted"/>
<organism evidence="2 3">
    <name type="scientific">Sulfitobacter geojensis</name>
    <dbReference type="NCBI Taxonomy" id="1342299"/>
    <lineage>
        <taxon>Bacteria</taxon>
        <taxon>Pseudomonadati</taxon>
        <taxon>Pseudomonadota</taxon>
        <taxon>Alphaproteobacteria</taxon>
        <taxon>Rhodobacterales</taxon>
        <taxon>Roseobacteraceae</taxon>
        <taxon>Sulfitobacter</taxon>
    </lineage>
</organism>